<dbReference type="Pfam" id="PF00155">
    <property type="entry name" value="Aminotran_1_2"/>
    <property type="match status" value="1"/>
</dbReference>
<name>A0A2P4R768_9LACO</name>
<evidence type="ECO:0000256" key="6">
    <source>
        <dbReference type="RuleBase" id="RU000481"/>
    </source>
</evidence>
<dbReference type="InterPro" id="IPR050596">
    <property type="entry name" value="AspAT/PAT-like"/>
</dbReference>
<organism evidence="8">
    <name type="scientific">Companilactobacillus formosensis</name>
    <dbReference type="NCBI Taxonomy" id="1617889"/>
    <lineage>
        <taxon>Bacteria</taxon>
        <taxon>Bacillati</taxon>
        <taxon>Bacillota</taxon>
        <taxon>Bacilli</taxon>
        <taxon>Lactobacillales</taxon>
        <taxon>Lactobacillaceae</taxon>
        <taxon>Companilactobacillus</taxon>
    </lineage>
</organism>
<dbReference type="EC" id="2.6.1.-" evidence="6"/>
<dbReference type="GO" id="GO:0008483">
    <property type="term" value="F:transaminase activity"/>
    <property type="evidence" value="ECO:0007669"/>
    <property type="project" value="UniProtKB-KW"/>
</dbReference>
<dbReference type="CDD" id="cd00609">
    <property type="entry name" value="AAT_like"/>
    <property type="match status" value="1"/>
</dbReference>
<gene>
    <name evidence="8" type="ORF">C2R26_04825</name>
</gene>
<dbReference type="InterPro" id="IPR004838">
    <property type="entry name" value="NHTrfase_class1_PyrdxlP-BS"/>
</dbReference>
<keyword evidence="4 6" id="KW-0808">Transferase</keyword>
<evidence type="ECO:0000256" key="5">
    <source>
        <dbReference type="ARBA" id="ARBA00022898"/>
    </source>
</evidence>
<accession>A0A2P4R768</accession>
<dbReference type="InterPro" id="IPR015422">
    <property type="entry name" value="PyrdxlP-dep_Trfase_small"/>
</dbReference>
<keyword evidence="5" id="KW-0663">Pyridoxal phosphate</keyword>
<protein>
    <recommendedName>
        <fullName evidence="6">Aminotransferase</fullName>
        <ecNumber evidence="6">2.6.1.-</ecNumber>
    </recommendedName>
</protein>
<dbReference type="FunFam" id="3.40.640.10:FF:000033">
    <property type="entry name" value="Aspartate aminotransferase"/>
    <property type="match status" value="1"/>
</dbReference>
<comment type="similarity">
    <text evidence="2 6">Belongs to the class-I pyridoxal-phosphate-dependent aminotransferase family.</text>
</comment>
<feature type="domain" description="Aminotransferase class I/classII large" evidence="7">
    <location>
        <begin position="45"/>
        <end position="395"/>
    </location>
</feature>
<dbReference type="Gene3D" id="3.40.640.10">
    <property type="entry name" value="Type I PLP-dependent aspartate aminotransferase-like (Major domain)"/>
    <property type="match status" value="1"/>
</dbReference>
<evidence type="ECO:0000256" key="4">
    <source>
        <dbReference type="ARBA" id="ARBA00022679"/>
    </source>
</evidence>
<dbReference type="InterPro" id="IPR015424">
    <property type="entry name" value="PyrdxlP-dep_Trfase"/>
</dbReference>
<dbReference type="PROSITE" id="PS00105">
    <property type="entry name" value="AA_TRANSFER_CLASS_1"/>
    <property type="match status" value="1"/>
</dbReference>
<dbReference type="PANTHER" id="PTHR46383:SF4">
    <property type="entry name" value="AMINOTRANSFERASE"/>
    <property type="match status" value="1"/>
</dbReference>
<dbReference type="InterPro" id="IPR004839">
    <property type="entry name" value="Aminotransferase_I/II_large"/>
</dbReference>
<comment type="caution">
    <text evidence="8">The sequence shown here is derived from an EMBL/GenBank/DDBJ whole genome shotgun (WGS) entry which is preliminary data.</text>
</comment>
<reference evidence="8" key="1">
    <citation type="submission" date="2018-01" db="EMBL/GenBank/DDBJ databases">
        <title>Genome sequnecing of Lactobacillus formosensis KACC 18721.</title>
        <authorList>
            <person name="Kim S.-J."/>
            <person name="Heo J."/>
        </authorList>
    </citation>
    <scope>NUCLEOTIDE SEQUENCE</scope>
    <source>
        <strain evidence="8">KACC 18721</strain>
    </source>
</reference>
<evidence type="ECO:0000256" key="3">
    <source>
        <dbReference type="ARBA" id="ARBA00022576"/>
    </source>
</evidence>
<evidence type="ECO:0000256" key="1">
    <source>
        <dbReference type="ARBA" id="ARBA00001933"/>
    </source>
</evidence>
<dbReference type="PANTHER" id="PTHR46383">
    <property type="entry name" value="ASPARTATE AMINOTRANSFERASE"/>
    <property type="match status" value="1"/>
</dbReference>
<dbReference type="Gene3D" id="3.90.1150.10">
    <property type="entry name" value="Aspartate Aminotransferase, domain 1"/>
    <property type="match status" value="1"/>
</dbReference>
<evidence type="ECO:0000313" key="8">
    <source>
        <dbReference type="EMBL" id="POH37099.1"/>
    </source>
</evidence>
<keyword evidence="3 6" id="KW-0032">Aminotransferase</keyword>
<sequence>MPELDSSVKTELDPSVVDVVNKTIAPMGRSMIREFAEKFAKIPGLIKLTLGEPNFNVPEHVKDAAIESIKENKSHYSDQKGFLSLREAVSGYLNKQFNLKYDPESEVIITIGATEAIFDSLGAIINPGDKVIIPTPTFALYIPIVKILGGIPVQVNTTADGFRLTGKHLEQVIEKEGPDKVKAMVLNFPGNPTGFVYSKDQLQEIVDVVKDKSMFVISDEIYAELTYGHKHVSLAELMPGKTIIINGLSKSHAMTGYRIGYIAGPKDFVEQANKMHAFTVTAPSNPAQFAAEEALTNGIEDPVYMRDIYQDRRDFLVDQLNDMGYVTKMPEGAFYTFSKIPEKYHLSSIEFANKLANEGLVGVTPGVAFGDGGEGHFRISYAASMEDIQEAMKRLRKFTNNL</sequence>
<dbReference type="GO" id="GO:0006520">
    <property type="term" value="P:amino acid metabolic process"/>
    <property type="evidence" value="ECO:0007669"/>
    <property type="project" value="InterPro"/>
</dbReference>
<comment type="cofactor">
    <cofactor evidence="1 6">
        <name>pyridoxal 5'-phosphate</name>
        <dbReference type="ChEBI" id="CHEBI:597326"/>
    </cofactor>
</comment>
<dbReference type="EMBL" id="PPWZ01000028">
    <property type="protein sequence ID" value="POH37099.1"/>
    <property type="molecule type" value="Genomic_DNA"/>
</dbReference>
<dbReference type="GO" id="GO:0030170">
    <property type="term" value="F:pyridoxal phosphate binding"/>
    <property type="evidence" value="ECO:0007669"/>
    <property type="project" value="InterPro"/>
</dbReference>
<dbReference type="SUPFAM" id="SSF53383">
    <property type="entry name" value="PLP-dependent transferases"/>
    <property type="match status" value="1"/>
</dbReference>
<evidence type="ECO:0000256" key="2">
    <source>
        <dbReference type="ARBA" id="ARBA00007441"/>
    </source>
</evidence>
<proteinExistence type="inferred from homology"/>
<dbReference type="InterPro" id="IPR015421">
    <property type="entry name" value="PyrdxlP-dep_Trfase_major"/>
</dbReference>
<evidence type="ECO:0000259" key="7">
    <source>
        <dbReference type="Pfam" id="PF00155"/>
    </source>
</evidence>
<dbReference type="AlphaFoldDB" id="A0A2P4R768"/>